<evidence type="ECO:0000256" key="8">
    <source>
        <dbReference type="ARBA" id="ARBA00041763"/>
    </source>
</evidence>
<evidence type="ECO:0000256" key="5">
    <source>
        <dbReference type="ARBA" id="ARBA00022801"/>
    </source>
</evidence>
<evidence type="ECO:0000256" key="9">
    <source>
        <dbReference type="ARBA" id="ARBA00071582"/>
    </source>
</evidence>
<feature type="domain" description="CMP/dCMP-type deaminase" evidence="10">
    <location>
        <begin position="188"/>
        <end position="333"/>
    </location>
</feature>
<reference evidence="11" key="1">
    <citation type="journal article" date="2021" name="Nat. Commun.">
        <title>Genetic determinants of endophytism in the Arabidopsis root mycobiome.</title>
        <authorList>
            <person name="Mesny F."/>
            <person name="Miyauchi S."/>
            <person name="Thiergart T."/>
            <person name="Pickel B."/>
            <person name="Atanasova L."/>
            <person name="Karlsson M."/>
            <person name="Huettel B."/>
            <person name="Barry K.W."/>
            <person name="Haridas S."/>
            <person name="Chen C."/>
            <person name="Bauer D."/>
            <person name="Andreopoulos W."/>
            <person name="Pangilinan J."/>
            <person name="LaButti K."/>
            <person name="Riley R."/>
            <person name="Lipzen A."/>
            <person name="Clum A."/>
            <person name="Drula E."/>
            <person name="Henrissat B."/>
            <person name="Kohler A."/>
            <person name="Grigoriev I.V."/>
            <person name="Martin F.M."/>
            <person name="Hacquard S."/>
        </authorList>
    </citation>
    <scope>NUCLEOTIDE SEQUENCE</scope>
    <source>
        <strain evidence="11">MPI-CAGE-CH-0243</strain>
    </source>
</reference>
<dbReference type="SUPFAM" id="SSF53927">
    <property type="entry name" value="Cytidine deaminase-like"/>
    <property type="match status" value="1"/>
</dbReference>
<dbReference type="PROSITE" id="PS00903">
    <property type="entry name" value="CYT_DCMP_DEAMINASES_1"/>
    <property type="match status" value="1"/>
</dbReference>
<comment type="similarity">
    <text evidence="2">Belongs to the cytidine and deoxycytidylate deaminase family.</text>
</comment>
<comment type="caution">
    <text evidence="11">The sequence shown here is derived from an EMBL/GenBank/DDBJ whole genome shotgun (WGS) entry which is preliminary data.</text>
</comment>
<proteinExistence type="inferred from homology"/>
<dbReference type="PROSITE" id="PS51747">
    <property type="entry name" value="CYT_DCMP_DEAMINASES_2"/>
    <property type="match status" value="1"/>
</dbReference>
<evidence type="ECO:0000256" key="3">
    <source>
        <dbReference type="ARBA" id="ARBA00022723"/>
    </source>
</evidence>
<dbReference type="GO" id="GO:0009165">
    <property type="term" value="P:nucleotide biosynthetic process"/>
    <property type="evidence" value="ECO:0007669"/>
    <property type="project" value="UniProtKB-KW"/>
</dbReference>
<dbReference type="EMBL" id="JAGMWT010000012">
    <property type="protein sequence ID" value="KAH7119105.1"/>
    <property type="molecule type" value="Genomic_DNA"/>
</dbReference>
<evidence type="ECO:0000259" key="10">
    <source>
        <dbReference type="PROSITE" id="PS51747"/>
    </source>
</evidence>
<dbReference type="PANTHER" id="PTHR11086:SF18">
    <property type="entry name" value="DEOXYCYTIDYLATE DEAMINASE"/>
    <property type="match status" value="1"/>
</dbReference>
<evidence type="ECO:0000313" key="12">
    <source>
        <dbReference type="Proteomes" id="UP000700596"/>
    </source>
</evidence>
<organism evidence="11 12">
    <name type="scientific">Dendryphion nanum</name>
    <dbReference type="NCBI Taxonomy" id="256645"/>
    <lineage>
        <taxon>Eukaryota</taxon>
        <taxon>Fungi</taxon>
        <taxon>Dikarya</taxon>
        <taxon>Ascomycota</taxon>
        <taxon>Pezizomycotina</taxon>
        <taxon>Dothideomycetes</taxon>
        <taxon>Pleosporomycetidae</taxon>
        <taxon>Pleosporales</taxon>
        <taxon>Torulaceae</taxon>
        <taxon>Dendryphion</taxon>
    </lineage>
</organism>
<evidence type="ECO:0000256" key="1">
    <source>
        <dbReference type="ARBA" id="ARBA00001947"/>
    </source>
</evidence>
<dbReference type="Proteomes" id="UP000700596">
    <property type="component" value="Unassembled WGS sequence"/>
</dbReference>
<dbReference type="EC" id="3.5.4.12" evidence="7"/>
<dbReference type="Pfam" id="PF00383">
    <property type="entry name" value="dCMP_cyt_deam_1"/>
    <property type="match status" value="1"/>
</dbReference>
<dbReference type="FunFam" id="3.40.140.10:FF:000035">
    <property type="entry name" value="dCMP deaminase"/>
    <property type="match status" value="1"/>
</dbReference>
<dbReference type="GO" id="GO:0004132">
    <property type="term" value="F:dCMP deaminase activity"/>
    <property type="evidence" value="ECO:0007669"/>
    <property type="project" value="UniProtKB-EC"/>
</dbReference>
<evidence type="ECO:0000313" key="11">
    <source>
        <dbReference type="EMBL" id="KAH7119105.1"/>
    </source>
</evidence>
<dbReference type="InterPro" id="IPR016193">
    <property type="entry name" value="Cytidine_deaminase-like"/>
</dbReference>
<dbReference type="Gene3D" id="3.40.50.300">
    <property type="entry name" value="P-loop containing nucleotide triphosphate hydrolases"/>
    <property type="match status" value="1"/>
</dbReference>
<dbReference type="OrthoDB" id="6710946at2759"/>
<dbReference type="PANTHER" id="PTHR11086">
    <property type="entry name" value="DEOXYCYTIDYLATE DEAMINASE-RELATED"/>
    <property type="match status" value="1"/>
</dbReference>
<keyword evidence="4" id="KW-0545">Nucleotide biosynthesis</keyword>
<evidence type="ECO:0000256" key="4">
    <source>
        <dbReference type="ARBA" id="ARBA00022727"/>
    </source>
</evidence>
<dbReference type="InterPro" id="IPR015517">
    <property type="entry name" value="dCMP_deaminase-rel"/>
</dbReference>
<dbReference type="InterPro" id="IPR002125">
    <property type="entry name" value="CMP_dCMP_dom"/>
</dbReference>
<dbReference type="Gene3D" id="3.40.140.10">
    <property type="entry name" value="Cytidine Deaminase, domain 2"/>
    <property type="match status" value="1"/>
</dbReference>
<dbReference type="InterPro" id="IPR027417">
    <property type="entry name" value="P-loop_NTPase"/>
</dbReference>
<dbReference type="GO" id="GO:0008270">
    <property type="term" value="F:zinc ion binding"/>
    <property type="evidence" value="ECO:0007669"/>
    <property type="project" value="InterPro"/>
</dbReference>
<comment type="cofactor">
    <cofactor evidence="1">
        <name>Zn(2+)</name>
        <dbReference type="ChEBI" id="CHEBI:29105"/>
    </cofactor>
</comment>
<dbReference type="InterPro" id="IPR016192">
    <property type="entry name" value="APOBEC/CMP_deaminase_Zn-bd"/>
</dbReference>
<dbReference type="SUPFAM" id="SSF52540">
    <property type="entry name" value="P-loop containing nucleoside triphosphate hydrolases"/>
    <property type="match status" value="1"/>
</dbReference>
<dbReference type="InterPro" id="IPR035105">
    <property type="entry name" value="Deoxycytidylate_deaminase_dom"/>
</dbReference>
<protein>
    <recommendedName>
        <fullName evidence="9">Deoxycytidylate deaminase</fullName>
        <ecNumber evidence="7">3.5.4.12</ecNumber>
    </recommendedName>
    <alternativeName>
        <fullName evidence="8">dCMP deaminase</fullName>
    </alternativeName>
</protein>
<keyword evidence="5" id="KW-0378">Hydrolase</keyword>
<gene>
    <name evidence="11" type="ORF">B0J11DRAFT_582884</name>
</gene>
<accession>A0A9P9IH32</accession>
<keyword evidence="12" id="KW-1185">Reference proteome</keyword>
<evidence type="ECO:0000256" key="7">
    <source>
        <dbReference type="ARBA" id="ARBA00038938"/>
    </source>
</evidence>
<dbReference type="GO" id="GO:0005737">
    <property type="term" value="C:cytoplasm"/>
    <property type="evidence" value="ECO:0007669"/>
    <property type="project" value="TreeGrafter"/>
</dbReference>
<keyword evidence="3" id="KW-0479">Metal-binding</keyword>
<keyword evidence="6" id="KW-0862">Zinc</keyword>
<dbReference type="FunFam" id="3.40.50.300:FF:002333">
    <property type="entry name" value="Deoxycytidylate deaminase, putative"/>
    <property type="match status" value="1"/>
</dbReference>
<sequence length="379" mass="41792">MLIGLCGGICAGKSSIASYLIDQHQFKRIHLARTAATPIVERSASSAHVPSEETDLVDASLNFSDVDSLLDFVTLRWRERWVTTDIWDDEVVDALCRRPFFLLISVDAPVSVRWQRFKQRCAVNKLTPPTLEEFVLRNDDYLYAMGTGLSALFQRAQLKLLNSTTSLPSLHQALGALDIPDEARLRPTWDQYFMRLADLAAHRCNCMKRRVGCVVVREKRVISTGYNGTPRGMTNCNEGGCPRCNNASKGGADLSTCLCLHAEENALLEAGRDRIGENAILYCNTCPCLTCSVKITQVGISEVVYNQGYLVDTKTAAVFAECGVRLRQFTPPTEGLVDLSVILLEASPGDASQIPSVGTGRLEDAREVLESSNFLRPIN</sequence>
<dbReference type="AlphaFoldDB" id="A0A9P9IH32"/>
<evidence type="ECO:0000256" key="6">
    <source>
        <dbReference type="ARBA" id="ARBA00022833"/>
    </source>
</evidence>
<dbReference type="CDD" id="cd01286">
    <property type="entry name" value="deoxycytidylate_deaminase"/>
    <property type="match status" value="1"/>
</dbReference>
<evidence type="ECO:0000256" key="2">
    <source>
        <dbReference type="ARBA" id="ARBA00006576"/>
    </source>
</evidence>
<name>A0A9P9IH32_9PLEO</name>